<dbReference type="PRINTS" id="PR00084">
    <property type="entry name" value="MTLDHDRGNASE"/>
</dbReference>
<dbReference type="InterPro" id="IPR000669">
    <property type="entry name" value="Mannitol_DH"/>
</dbReference>
<organism evidence="5 6">
    <name type="scientific">Gracilariopsis chorda</name>
    <dbReference type="NCBI Taxonomy" id="448386"/>
    <lineage>
        <taxon>Eukaryota</taxon>
        <taxon>Rhodophyta</taxon>
        <taxon>Florideophyceae</taxon>
        <taxon>Rhodymeniophycidae</taxon>
        <taxon>Gracilariales</taxon>
        <taxon>Gracilariaceae</taxon>
        <taxon>Gracilariopsis</taxon>
    </lineage>
</organism>
<evidence type="ECO:0000313" key="6">
    <source>
        <dbReference type="Proteomes" id="UP000247409"/>
    </source>
</evidence>
<dbReference type="InterPro" id="IPR050988">
    <property type="entry name" value="Mannitol_DH/Oxidoreductase"/>
</dbReference>
<dbReference type="Gene3D" id="3.40.50.720">
    <property type="entry name" value="NAD(P)-binding Rossmann-like Domain"/>
    <property type="match status" value="1"/>
</dbReference>
<dbReference type="InterPro" id="IPR036291">
    <property type="entry name" value="NAD(P)-bd_dom_sf"/>
</dbReference>
<feature type="domain" description="Mannitol dehydrogenase N-terminal" evidence="4">
    <location>
        <begin position="30"/>
        <end position="205"/>
    </location>
</feature>
<proteinExistence type="predicted"/>
<evidence type="ECO:0000256" key="3">
    <source>
        <dbReference type="ARBA" id="ARBA00047733"/>
    </source>
</evidence>
<dbReference type="InterPro" id="IPR013131">
    <property type="entry name" value="Mannitol_DH_N"/>
</dbReference>
<dbReference type="GO" id="GO:0050086">
    <property type="term" value="F:mannitol 2-dehydrogenase activity"/>
    <property type="evidence" value="ECO:0007669"/>
    <property type="project" value="UniProtKB-EC"/>
</dbReference>
<name>A0A2V3ICB3_9FLOR</name>
<dbReference type="Proteomes" id="UP000247409">
    <property type="component" value="Unassembled WGS sequence"/>
</dbReference>
<evidence type="ECO:0000259" key="4">
    <source>
        <dbReference type="Pfam" id="PF01232"/>
    </source>
</evidence>
<dbReference type="EC" id="1.1.1.67" evidence="2"/>
<dbReference type="SUPFAM" id="SSF51735">
    <property type="entry name" value="NAD(P)-binding Rossmann-fold domains"/>
    <property type="match status" value="1"/>
</dbReference>
<evidence type="ECO:0000313" key="5">
    <source>
        <dbReference type="EMBL" id="PXF39735.1"/>
    </source>
</evidence>
<protein>
    <recommendedName>
        <fullName evidence="2">mannitol 2-dehydrogenase</fullName>
        <ecNumber evidence="2">1.1.1.67</ecNumber>
    </recommendedName>
</protein>
<comment type="caution">
    <text evidence="5">The sequence shown here is derived from an EMBL/GenBank/DDBJ whole genome shotgun (WGS) entry which is preliminary data.</text>
</comment>
<evidence type="ECO:0000256" key="1">
    <source>
        <dbReference type="ARBA" id="ARBA00023002"/>
    </source>
</evidence>
<reference evidence="5 6" key="1">
    <citation type="journal article" date="2018" name="Mol. Biol. Evol.">
        <title>Analysis of the draft genome of the red seaweed Gracilariopsis chorda provides insights into genome size evolution in Rhodophyta.</title>
        <authorList>
            <person name="Lee J."/>
            <person name="Yang E.C."/>
            <person name="Graf L."/>
            <person name="Yang J.H."/>
            <person name="Qiu H."/>
            <person name="Zel Zion U."/>
            <person name="Chan C.X."/>
            <person name="Stephens T.G."/>
            <person name="Weber A.P.M."/>
            <person name="Boo G.H."/>
            <person name="Boo S.M."/>
            <person name="Kim K.M."/>
            <person name="Shin Y."/>
            <person name="Jung M."/>
            <person name="Lee S.J."/>
            <person name="Yim H.S."/>
            <person name="Lee J.H."/>
            <person name="Bhattacharya D."/>
            <person name="Yoon H.S."/>
        </authorList>
    </citation>
    <scope>NUCLEOTIDE SEQUENCE [LARGE SCALE GENOMIC DNA]</scope>
    <source>
        <strain evidence="5 6">SKKU-2015</strain>
        <tissue evidence="5">Whole body</tissue>
    </source>
</reference>
<dbReference type="EMBL" id="NBIV01000478">
    <property type="protein sequence ID" value="PXF39735.1"/>
    <property type="molecule type" value="Genomic_DNA"/>
</dbReference>
<comment type="catalytic activity">
    <reaction evidence="3">
        <text>D-mannitol + NAD(+) = D-fructose + NADH + H(+)</text>
        <dbReference type="Rhea" id="RHEA:12084"/>
        <dbReference type="ChEBI" id="CHEBI:15378"/>
        <dbReference type="ChEBI" id="CHEBI:16899"/>
        <dbReference type="ChEBI" id="CHEBI:37721"/>
        <dbReference type="ChEBI" id="CHEBI:57540"/>
        <dbReference type="ChEBI" id="CHEBI:57945"/>
        <dbReference type="EC" id="1.1.1.67"/>
    </reaction>
</comment>
<keyword evidence="6" id="KW-1185">Reference proteome</keyword>
<dbReference type="OrthoDB" id="418169at2759"/>
<dbReference type="STRING" id="448386.A0A2V3ICB3"/>
<dbReference type="PANTHER" id="PTHR43362:SF1">
    <property type="entry name" value="MANNITOL DEHYDROGENASE 2-RELATED"/>
    <property type="match status" value="1"/>
</dbReference>
<keyword evidence="1" id="KW-0560">Oxidoreductase</keyword>
<dbReference type="PANTHER" id="PTHR43362">
    <property type="entry name" value="MANNITOL DEHYDROGENASE DSF1-RELATED"/>
    <property type="match status" value="1"/>
</dbReference>
<dbReference type="Pfam" id="PF01232">
    <property type="entry name" value="Mannitol_dh"/>
    <property type="match status" value="1"/>
</dbReference>
<gene>
    <name evidence="5" type="ORF">BWQ96_10560</name>
</gene>
<sequence>MKLTLSALESGRLAKSLHTPKYARRDLSPGILHFGVGNFHRAHHAMYLHRLFQDKKNLDWAAIVGAGVRSSEKAHFESLQNQDFLSTVVEQSATSSRATVIGSMVELVAPANYEEILHRLIQRDIRIVSLTVTEGGYFLTDIGDFDIETPEIQQDANGGHPPKTVFGLIVAALKERREQRLPPFTVMSCDSIPHNGDVSRNATCSLAAVSNPPLAQ</sequence>
<dbReference type="AlphaFoldDB" id="A0A2V3ICB3"/>
<evidence type="ECO:0000256" key="2">
    <source>
        <dbReference type="ARBA" id="ARBA00038970"/>
    </source>
</evidence>
<accession>A0A2V3ICB3</accession>